<evidence type="ECO:0000313" key="2">
    <source>
        <dbReference type="EMBL" id="NMF03354.1"/>
    </source>
</evidence>
<accession>A0A7X9SK05</accession>
<dbReference type="Pfam" id="PF07963">
    <property type="entry name" value="N_methyl"/>
    <property type="match status" value="1"/>
</dbReference>
<evidence type="ECO:0000256" key="1">
    <source>
        <dbReference type="SAM" id="Phobius"/>
    </source>
</evidence>
<dbReference type="Proteomes" id="UP000587880">
    <property type="component" value="Unassembled WGS sequence"/>
</dbReference>
<evidence type="ECO:0000313" key="3">
    <source>
        <dbReference type="Proteomes" id="UP000587880"/>
    </source>
</evidence>
<sequence length="224" mass="25097">MKKKKNGVTLIEMIIVLALMIMVLSIISSMFINGSKVFSSSDVKSALQIETQKIQEKISKIGMESIGIDSIEDEDGDSSIDVLDKNTELVDVDYDEVKSKLTDIDGTKNNEDLTKNKWLSIREMKMSFYEENDDGTISMGTPVTMIEYRKDSDAKIGTLLVDGKEVSANVESIRIKPGNIDDDNGTFKNTNSILINIVLSEKKGYSNVEYPISIDVKFRNRFIE</sequence>
<dbReference type="AlphaFoldDB" id="A0A7X9SK05"/>
<comment type="caution">
    <text evidence="2">The sequence shown here is derived from an EMBL/GenBank/DDBJ whole genome shotgun (WGS) entry which is preliminary data.</text>
</comment>
<dbReference type="InterPro" id="IPR012902">
    <property type="entry name" value="N_methyl_site"/>
</dbReference>
<keyword evidence="1" id="KW-0812">Transmembrane</keyword>
<protein>
    <submittedName>
        <fullName evidence="2">Type II secretion system protein</fullName>
    </submittedName>
</protein>
<name>A0A7X9SK05_CLOBE</name>
<organism evidence="2 3">
    <name type="scientific">Clostridium beijerinckii</name>
    <name type="common">Clostridium MP</name>
    <dbReference type="NCBI Taxonomy" id="1520"/>
    <lineage>
        <taxon>Bacteria</taxon>
        <taxon>Bacillati</taxon>
        <taxon>Bacillota</taxon>
        <taxon>Clostridia</taxon>
        <taxon>Eubacteriales</taxon>
        <taxon>Clostridiaceae</taxon>
        <taxon>Clostridium</taxon>
    </lineage>
</organism>
<proteinExistence type="predicted"/>
<dbReference type="EMBL" id="JABAGD010000001">
    <property type="protein sequence ID" value="NMF03354.1"/>
    <property type="molecule type" value="Genomic_DNA"/>
</dbReference>
<keyword evidence="1" id="KW-0472">Membrane</keyword>
<keyword evidence="1" id="KW-1133">Transmembrane helix</keyword>
<feature type="transmembrane region" description="Helical" evidence="1">
    <location>
        <begin position="7"/>
        <end position="32"/>
    </location>
</feature>
<reference evidence="2 3" key="1">
    <citation type="submission" date="2020-04" db="EMBL/GenBank/DDBJ databases">
        <authorList>
            <person name="Hitch T.C.A."/>
            <person name="Wylensek D."/>
            <person name="Clavel T."/>
        </authorList>
    </citation>
    <scope>NUCLEOTIDE SEQUENCE [LARGE SCALE GENOMIC DNA]</scope>
    <source>
        <strain evidence="2 3">WB01_NA02</strain>
    </source>
</reference>
<gene>
    <name evidence="2" type="ORF">HF849_01110</name>
</gene>
<dbReference type="RefSeq" id="WP_168980847.1">
    <property type="nucleotide sequence ID" value="NZ_JABAGD010000001.1"/>
</dbReference>